<dbReference type="GO" id="GO:0006355">
    <property type="term" value="P:regulation of DNA-templated transcription"/>
    <property type="evidence" value="ECO:0007669"/>
    <property type="project" value="InterPro"/>
</dbReference>
<protein>
    <submittedName>
        <fullName evidence="5">DNA-binding response regulator</fullName>
    </submittedName>
</protein>
<dbReference type="EMBL" id="NKUB01000018">
    <property type="protein sequence ID" value="PYD68908.1"/>
    <property type="molecule type" value="Genomic_DNA"/>
</dbReference>
<proteinExistence type="predicted"/>
<dbReference type="SUPFAM" id="SSF52172">
    <property type="entry name" value="CheY-like"/>
    <property type="match status" value="1"/>
</dbReference>
<organism evidence="5 6">
    <name type="scientific">Komagataeibacter swingsii</name>
    <dbReference type="NCBI Taxonomy" id="215220"/>
    <lineage>
        <taxon>Bacteria</taxon>
        <taxon>Pseudomonadati</taxon>
        <taxon>Pseudomonadota</taxon>
        <taxon>Alphaproteobacteria</taxon>
        <taxon>Acetobacterales</taxon>
        <taxon>Acetobacteraceae</taxon>
        <taxon>Komagataeibacter</taxon>
    </lineage>
</organism>
<keyword evidence="2" id="KW-0597">Phosphoprotein</keyword>
<feature type="domain" description="Response regulatory" evidence="4">
    <location>
        <begin position="15"/>
        <end position="131"/>
    </location>
</feature>
<dbReference type="GO" id="GO:0000160">
    <property type="term" value="P:phosphorelay signal transduction system"/>
    <property type="evidence" value="ECO:0007669"/>
    <property type="project" value="InterPro"/>
</dbReference>
<reference evidence="5 6" key="1">
    <citation type="submission" date="2017-07" db="EMBL/GenBank/DDBJ databases">
        <title>A draft genome sequence of Komagataeibacter swingsii LMG 22125.</title>
        <authorList>
            <person name="Skraban J."/>
            <person name="Cleenwerck I."/>
            <person name="Vandamme P."/>
            <person name="Trcek J."/>
        </authorList>
    </citation>
    <scope>NUCLEOTIDE SEQUENCE [LARGE SCALE GENOMIC DNA]</scope>
    <source>
        <strain evidence="5 6">LMG 22125</strain>
    </source>
</reference>
<evidence type="ECO:0000259" key="4">
    <source>
        <dbReference type="PROSITE" id="PS50110"/>
    </source>
</evidence>
<accession>A0A2V4SA77</accession>
<dbReference type="PANTHER" id="PTHR43214">
    <property type="entry name" value="TWO-COMPONENT RESPONSE REGULATOR"/>
    <property type="match status" value="1"/>
</dbReference>
<evidence type="ECO:0000313" key="5">
    <source>
        <dbReference type="EMBL" id="PYD68908.1"/>
    </source>
</evidence>
<dbReference type="Gene3D" id="3.40.50.2300">
    <property type="match status" value="1"/>
</dbReference>
<dbReference type="InterPro" id="IPR011006">
    <property type="entry name" value="CheY-like_superfamily"/>
</dbReference>
<dbReference type="CDD" id="cd06170">
    <property type="entry name" value="LuxR_C_like"/>
    <property type="match status" value="1"/>
</dbReference>
<dbReference type="Pfam" id="PF00072">
    <property type="entry name" value="Response_reg"/>
    <property type="match status" value="1"/>
</dbReference>
<keyword evidence="6" id="KW-1185">Reference proteome</keyword>
<evidence type="ECO:0000256" key="1">
    <source>
        <dbReference type="ARBA" id="ARBA00023125"/>
    </source>
</evidence>
<dbReference type="InterPro" id="IPR001789">
    <property type="entry name" value="Sig_transdc_resp-reg_receiver"/>
</dbReference>
<dbReference type="SUPFAM" id="SSF46894">
    <property type="entry name" value="C-terminal effector domain of the bipartite response regulators"/>
    <property type="match status" value="1"/>
</dbReference>
<dbReference type="PROSITE" id="PS50043">
    <property type="entry name" value="HTH_LUXR_2"/>
    <property type="match status" value="1"/>
</dbReference>
<gene>
    <name evidence="5" type="ORF">CFR76_12490</name>
</gene>
<comment type="caution">
    <text evidence="5">The sequence shown here is derived from an EMBL/GenBank/DDBJ whole genome shotgun (WGS) entry which is preliminary data.</text>
</comment>
<dbReference type="Gene3D" id="1.10.10.10">
    <property type="entry name" value="Winged helix-like DNA-binding domain superfamily/Winged helix DNA-binding domain"/>
    <property type="match status" value="1"/>
</dbReference>
<evidence type="ECO:0000256" key="2">
    <source>
        <dbReference type="PROSITE-ProRule" id="PRU00169"/>
    </source>
</evidence>
<dbReference type="RefSeq" id="WP_110557340.1">
    <property type="nucleotide sequence ID" value="NZ_NKUB01000018.1"/>
</dbReference>
<sequence length="309" mass="33401">MMQHPDRLIEAGPPCVLVVDDTPQSLRFVMRALESAGMTVLIAPDGHAALDLLHDAVPDLILMDAVMPGLDGFGTTVRIRNDPTLGHIPVIFMTGLTETTDVIRGLEAGGVDYVHKPIVVDELIARVRVHLRNARATRASQMALDFGHRPTIGTDTAGILLWHTPGAASVLSGGFPGWKVGDPLPAPLRTAVMKLAAQRPLVTRQTIEVPQGNLDCVMGGTMNDGSMCVTLLLKRPKEEERRLAESHGLTTREAEVLLWISRGKPNRDVSEILKISPRTVNKHLEQIFAKLGVENRASAAAIAVTTLSE</sequence>
<dbReference type="PRINTS" id="PR00038">
    <property type="entry name" value="HTHLUXR"/>
</dbReference>
<keyword evidence="1 5" id="KW-0238">DNA-binding</keyword>
<dbReference type="SMART" id="SM00448">
    <property type="entry name" value="REC"/>
    <property type="match status" value="1"/>
</dbReference>
<dbReference type="InterPro" id="IPR000792">
    <property type="entry name" value="Tscrpt_reg_LuxR_C"/>
</dbReference>
<dbReference type="Proteomes" id="UP000247371">
    <property type="component" value="Unassembled WGS sequence"/>
</dbReference>
<dbReference type="Pfam" id="PF00196">
    <property type="entry name" value="GerE"/>
    <property type="match status" value="1"/>
</dbReference>
<evidence type="ECO:0000259" key="3">
    <source>
        <dbReference type="PROSITE" id="PS50043"/>
    </source>
</evidence>
<dbReference type="InterPro" id="IPR016032">
    <property type="entry name" value="Sig_transdc_resp-reg_C-effctor"/>
</dbReference>
<dbReference type="InterPro" id="IPR039420">
    <property type="entry name" value="WalR-like"/>
</dbReference>
<evidence type="ECO:0000313" key="6">
    <source>
        <dbReference type="Proteomes" id="UP000247371"/>
    </source>
</evidence>
<dbReference type="PROSITE" id="PS50110">
    <property type="entry name" value="RESPONSE_REGULATORY"/>
    <property type="match status" value="1"/>
</dbReference>
<feature type="domain" description="HTH luxR-type" evidence="3">
    <location>
        <begin position="242"/>
        <end position="307"/>
    </location>
</feature>
<dbReference type="GO" id="GO:0003677">
    <property type="term" value="F:DNA binding"/>
    <property type="evidence" value="ECO:0007669"/>
    <property type="project" value="UniProtKB-KW"/>
</dbReference>
<feature type="modified residue" description="4-aspartylphosphate" evidence="2">
    <location>
        <position position="64"/>
    </location>
</feature>
<dbReference type="AlphaFoldDB" id="A0A2V4SA77"/>
<dbReference type="SMART" id="SM00421">
    <property type="entry name" value="HTH_LUXR"/>
    <property type="match status" value="1"/>
</dbReference>
<name>A0A2V4SA77_9PROT</name>
<dbReference type="InterPro" id="IPR036388">
    <property type="entry name" value="WH-like_DNA-bd_sf"/>
</dbReference>
<dbReference type="PANTHER" id="PTHR43214:SF44">
    <property type="entry name" value="TWO-COMPONENT RESPONSE REGULATOR"/>
    <property type="match status" value="1"/>
</dbReference>